<feature type="compositionally biased region" description="Low complexity" evidence="8">
    <location>
        <begin position="76"/>
        <end position="90"/>
    </location>
</feature>
<feature type="region of interest" description="Disordered" evidence="8">
    <location>
        <begin position="1"/>
        <end position="20"/>
    </location>
</feature>
<evidence type="ECO:0000256" key="7">
    <source>
        <dbReference type="RuleBase" id="RU368100"/>
    </source>
</evidence>
<organism evidence="9 10">
    <name type="scientific">Polytolypa hystricis (strain UAMH7299)</name>
    <dbReference type="NCBI Taxonomy" id="1447883"/>
    <lineage>
        <taxon>Eukaryota</taxon>
        <taxon>Fungi</taxon>
        <taxon>Dikarya</taxon>
        <taxon>Ascomycota</taxon>
        <taxon>Pezizomycotina</taxon>
        <taxon>Eurotiomycetes</taxon>
        <taxon>Eurotiomycetidae</taxon>
        <taxon>Onygenales</taxon>
        <taxon>Onygenales incertae sedis</taxon>
        <taxon>Polytolypa</taxon>
    </lineage>
</organism>
<dbReference type="GO" id="GO:0006614">
    <property type="term" value="P:SRP-dependent cotranslational protein targeting to membrane"/>
    <property type="evidence" value="ECO:0007669"/>
    <property type="project" value="UniProtKB-UniRule"/>
</dbReference>
<keyword evidence="6 7" id="KW-0687">Ribonucleoprotein</keyword>
<dbReference type="Pfam" id="PF02290">
    <property type="entry name" value="SRP14"/>
    <property type="match status" value="1"/>
</dbReference>
<evidence type="ECO:0000256" key="5">
    <source>
        <dbReference type="ARBA" id="ARBA00023135"/>
    </source>
</evidence>
<evidence type="ECO:0000256" key="8">
    <source>
        <dbReference type="SAM" id="MobiDB-lite"/>
    </source>
</evidence>
<feature type="region of interest" description="Disordered" evidence="8">
    <location>
        <begin position="61"/>
        <end position="94"/>
    </location>
</feature>
<feature type="compositionally biased region" description="Polar residues" evidence="8">
    <location>
        <begin position="1"/>
        <end position="10"/>
    </location>
</feature>
<proteinExistence type="inferred from homology"/>
<dbReference type="STRING" id="1447883.A0A2B7WXL3"/>
<dbReference type="SUPFAM" id="SSF54762">
    <property type="entry name" value="Signal recognition particle alu RNA binding heterodimer, SRP9/14"/>
    <property type="match status" value="1"/>
</dbReference>
<dbReference type="GO" id="GO:0005786">
    <property type="term" value="C:signal recognition particle, endoplasmic reticulum targeting"/>
    <property type="evidence" value="ECO:0007669"/>
    <property type="project" value="UniProtKB-UniRule"/>
</dbReference>
<accession>A0A2B7WXL3</accession>
<comment type="function">
    <text evidence="7">Component of the signal recognition particle (SRP) complex, a ribonucleoprotein complex that mediates the cotranslational targeting of secretory and membrane proteins to the endoplasmic reticulum (ER).</text>
</comment>
<evidence type="ECO:0000256" key="2">
    <source>
        <dbReference type="ARBA" id="ARBA00010349"/>
    </source>
</evidence>
<keyword evidence="4 7" id="KW-0694">RNA-binding</keyword>
<keyword evidence="3 7" id="KW-0963">Cytoplasm</keyword>
<dbReference type="InterPro" id="IPR009018">
    <property type="entry name" value="Signal_recog_particle_SRP9/14"/>
</dbReference>
<dbReference type="GO" id="GO:0030942">
    <property type="term" value="F:endoplasmic reticulum signal peptide binding"/>
    <property type="evidence" value="ECO:0007669"/>
    <property type="project" value="UniProtKB-UniRule"/>
</dbReference>
<gene>
    <name evidence="9" type="ORF">AJ80_08576</name>
</gene>
<evidence type="ECO:0000256" key="3">
    <source>
        <dbReference type="ARBA" id="ARBA00022490"/>
    </source>
</evidence>
<dbReference type="AlphaFoldDB" id="A0A2B7WXL3"/>
<evidence type="ECO:0000313" key="10">
    <source>
        <dbReference type="Proteomes" id="UP000224634"/>
    </source>
</evidence>
<dbReference type="PANTHER" id="PTHR12013">
    <property type="entry name" value="SIGNAL RECOGNITION PARTICLE 14 KD PROTEIN"/>
    <property type="match status" value="1"/>
</dbReference>
<protein>
    <recommendedName>
        <fullName evidence="7">Signal recognition particle subunit SRP14</fullName>
    </recommendedName>
    <alternativeName>
        <fullName evidence="7">Signal recognition particle 14 kDa protein</fullName>
    </alternativeName>
</protein>
<name>A0A2B7WXL3_POLH7</name>
<dbReference type="InterPro" id="IPR003210">
    <property type="entry name" value="Signal_recog_particle_SRP14"/>
</dbReference>
<comment type="subcellular location">
    <subcellularLocation>
        <location evidence="1 7">Cytoplasm</location>
    </subcellularLocation>
</comment>
<keyword evidence="10" id="KW-1185">Reference proteome</keyword>
<evidence type="ECO:0000256" key="1">
    <source>
        <dbReference type="ARBA" id="ARBA00004496"/>
    </source>
</evidence>
<sequence length="160" mass="17212">MHHSPTQNSLPLVYPVPPKAQSASSSVEQTSFLLKTWGKMSSPLSHDEFFASLHTLLTTQSTSSRGSIFLTQKRLPTTPSSTSQQTPSPSAADAGDYSILIRLSNGRHKLAKSKASTVVGSAELEAFYARYAEVCKAGMVGMKKREKKRKKGKGKKGAAA</sequence>
<dbReference type="Proteomes" id="UP000224634">
    <property type="component" value="Unassembled WGS sequence"/>
</dbReference>
<evidence type="ECO:0000313" key="9">
    <source>
        <dbReference type="EMBL" id="PGH04114.1"/>
    </source>
</evidence>
<dbReference type="Gene3D" id="3.30.720.10">
    <property type="entry name" value="Signal recognition particle alu RNA binding heterodimer, srp9/1"/>
    <property type="match status" value="1"/>
</dbReference>
<keyword evidence="5 7" id="KW-0733">Signal recognition particle</keyword>
<dbReference type="GO" id="GO:0008312">
    <property type="term" value="F:7S RNA binding"/>
    <property type="evidence" value="ECO:0007669"/>
    <property type="project" value="UniProtKB-UniRule"/>
</dbReference>
<dbReference type="OrthoDB" id="19209at2759"/>
<comment type="caution">
    <text evidence="9">The sequence shown here is derived from an EMBL/GenBank/DDBJ whole genome shotgun (WGS) entry which is preliminary data.</text>
</comment>
<evidence type="ECO:0000256" key="6">
    <source>
        <dbReference type="ARBA" id="ARBA00023274"/>
    </source>
</evidence>
<evidence type="ECO:0000256" key="4">
    <source>
        <dbReference type="ARBA" id="ARBA00022884"/>
    </source>
</evidence>
<comment type="similarity">
    <text evidence="2 7">Belongs to the SRP14 family.</text>
</comment>
<comment type="subunit">
    <text evidence="7">Component of a fungal signal recognition particle (SRP) complex that consists of a 7SL RNA molecule (scR1) and at least six protein subunits: SRP72, SRP68, SRP54, SEC65, SRP21 and SRP14.</text>
</comment>
<reference evidence="9 10" key="1">
    <citation type="submission" date="2017-10" db="EMBL/GenBank/DDBJ databases">
        <title>Comparative genomics in systemic dimorphic fungi from Ajellomycetaceae.</title>
        <authorList>
            <person name="Munoz J.F."/>
            <person name="Mcewen J.G."/>
            <person name="Clay O.K."/>
            <person name="Cuomo C.A."/>
        </authorList>
    </citation>
    <scope>NUCLEOTIDE SEQUENCE [LARGE SCALE GENOMIC DNA]</scope>
    <source>
        <strain evidence="9 10">UAMH7299</strain>
    </source>
</reference>
<dbReference type="EMBL" id="PDNA01000203">
    <property type="protein sequence ID" value="PGH04114.1"/>
    <property type="molecule type" value="Genomic_DNA"/>
</dbReference>